<dbReference type="GeneID" id="24608119"/>
<protein>
    <recommendedName>
        <fullName evidence="3">DUF5405 domain-containing protein</fullName>
    </recommendedName>
</protein>
<sequence>MNIQLNENYKLTSDQHNVILNRKNKKKEDNPNTEDTYSAIAFYPNLEQACNGLIDKEIRLSEATSIEQLVNDMTKLKDEIVVAIKESGGK</sequence>
<dbReference type="RefSeq" id="YP_009151707.1">
    <property type="nucleotide sequence ID" value="NC_027374.1"/>
</dbReference>
<proteinExistence type="predicted"/>
<accession>A0A0A0RNG4</accession>
<dbReference type="OrthoDB" id="17426at10239"/>
<name>A0A0A0RNG4_9CAUD</name>
<gene>
    <name evidence="1" type="ORF">CPT_Moonbeam144</name>
</gene>
<dbReference type="EMBL" id="KM236246">
    <property type="protein sequence ID" value="AIW03542.1"/>
    <property type="molecule type" value="Genomic_DNA"/>
</dbReference>
<evidence type="ECO:0000313" key="1">
    <source>
        <dbReference type="EMBL" id="AIW03542.1"/>
    </source>
</evidence>
<evidence type="ECO:0000313" key="2">
    <source>
        <dbReference type="Proteomes" id="UP000030207"/>
    </source>
</evidence>
<evidence type="ECO:0008006" key="3">
    <source>
        <dbReference type="Google" id="ProtNLM"/>
    </source>
</evidence>
<reference evidence="1 2" key="1">
    <citation type="submission" date="2014-07" db="EMBL/GenBank/DDBJ databases">
        <title>Complete Genome of Bacillus megaterium Myophage Moonbeam.</title>
        <authorList>
            <person name="Cadungog J.N."/>
            <person name="Khatemi B.E."/>
            <person name="Hernandez A.C."/>
            <person name="Everett G.F.K."/>
        </authorList>
    </citation>
    <scope>NUCLEOTIDE SEQUENCE [LARGE SCALE GENOMIC DNA]</scope>
</reference>
<dbReference type="Proteomes" id="UP000030207">
    <property type="component" value="Segment"/>
</dbReference>
<keyword evidence="2" id="KW-1185">Reference proteome</keyword>
<organism evidence="1 2">
    <name type="scientific">Bacillus phage Moonbeam</name>
    <dbReference type="NCBI Taxonomy" id="1540091"/>
    <lineage>
        <taxon>Viruses</taxon>
        <taxon>Duplodnaviria</taxon>
        <taxon>Heunggongvirae</taxon>
        <taxon>Uroviricota</taxon>
        <taxon>Caudoviricetes</taxon>
        <taxon>Herelleviridae</taxon>
        <taxon>Bastillevirinae</taxon>
        <taxon>Moonbeamvirus</taxon>
        <taxon>Moonbeamvirus moonbeam</taxon>
    </lineage>
</organism>
<dbReference type="KEGG" id="vg:24608119"/>